<accession>A0A9P6JLA0</accession>
<evidence type="ECO:0000256" key="3">
    <source>
        <dbReference type="SAM" id="Coils"/>
    </source>
</evidence>
<dbReference type="GO" id="GO:0003924">
    <property type="term" value="F:GTPase activity"/>
    <property type="evidence" value="ECO:0007669"/>
    <property type="project" value="InterPro"/>
</dbReference>
<dbReference type="PRINTS" id="PR00195">
    <property type="entry name" value="DYNAMIN"/>
</dbReference>
<keyword evidence="3" id="KW-0175">Coiled coil</keyword>
<dbReference type="PROSITE" id="PS51718">
    <property type="entry name" value="G_DYNAMIN_2"/>
    <property type="match status" value="1"/>
</dbReference>
<name>A0A9P6JLA0_9AGAR</name>
<evidence type="ECO:0000256" key="2">
    <source>
        <dbReference type="ARBA" id="ARBA00023134"/>
    </source>
</evidence>
<evidence type="ECO:0000313" key="8">
    <source>
        <dbReference type="Proteomes" id="UP000807306"/>
    </source>
</evidence>
<dbReference type="InterPro" id="IPR020850">
    <property type="entry name" value="GED_dom"/>
</dbReference>
<dbReference type="InterPro" id="IPR003130">
    <property type="entry name" value="GED"/>
</dbReference>
<dbReference type="Gene3D" id="3.40.50.300">
    <property type="entry name" value="P-loop containing nucleotide triphosphate hydrolases"/>
    <property type="match status" value="1"/>
</dbReference>
<dbReference type="InterPro" id="IPR027417">
    <property type="entry name" value="P-loop_NTPase"/>
</dbReference>
<dbReference type="SMART" id="SM00053">
    <property type="entry name" value="DYNc"/>
    <property type="match status" value="1"/>
</dbReference>
<dbReference type="OrthoDB" id="5061070at2759"/>
<evidence type="ECO:0000313" key="7">
    <source>
        <dbReference type="EMBL" id="KAF9525001.1"/>
    </source>
</evidence>
<dbReference type="GO" id="GO:0016020">
    <property type="term" value="C:membrane"/>
    <property type="evidence" value="ECO:0007669"/>
    <property type="project" value="TreeGrafter"/>
</dbReference>
<organism evidence="7 8">
    <name type="scientific">Crepidotus variabilis</name>
    <dbReference type="NCBI Taxonomy" id="179855"/>
    <lineage>
        <taxon>Eukaryota</taxon>
        <taxon>Fungi</taxon>
        <taxon>Dikarya</taxon>
        <taxon>Basidiomycota</taxon>
        <taxon>Agaricomycotina</taxon>
        <taxon>Agaricomycetes</taxon>
        <taxon>Agaricomycetidae</taxon>
        <taxon>Agaricales</taxon>
        <taxon>Agaricineae</taxon>
        <taxon>Crepidotaceae</taxon>
        <taxon>Crepidotus</taxon>
    </lineage>
</organism>
<dbReference type="GO" id="GO:0048312">
    <property type="term" value="P:intracellular distribution of mitochondria"/>
    <property type="evidence" value="ECO:0007669"/>
    <property type="project" value="TreeGrafter"/>
</dbReference>
<dbReference type="GO" id="GO:0016559">
    <property type="term" value="P:peroxisome fission"/>
    <property type="evidence" value="ECO:0007669"/>
    <property type="project" value="TreeGrafter"/>
</dbReference>
<proteinExistence type="predicted"/>
<dbReference type="Pfam" id="PF00350">
    <property type="entry name" value="Dynamin_N"/>
    <property type="match status" value="1"/>
</dbReference>
<comment type="caution">
    <text evidence="7">The sequence shown here is derived from an EMBL/GenBank/DDBJ whole genome shotgun (WGS) entry which is preliminary data.</text>
</comment>
<feature type="domain" description="GED" evidence="5">
    <location>
        <begin position="694"/>
        <end position="787"/>
    </location>
</feature>
<keyword evidence="7" id="KW-0378">Hydrolase</keyword>
<feature type="region of interest" description="Disordered" evidence="4">
    <location>
        <begin position="1"/>
        <end position="35"/>
    </location>
</feature>
<keyword evidence="8" id="KW-1185">Reference proteome</keyword>
<dbReference type="EMBL" id="MU157890">
    <property type="protein sequence ID" value="KAF9525001.1"/>
    <property type="molecule type" value="Genomic_DNA"/>
</dbReference>
<gene>
    <name evidence="7" type="ORF">CPB83DRAFT_819311</name>
</gene>
<sequence length="787" mass="87470">MSSDEDTVLIEQTSSSSSMSSSTGDNHAGVGLSDPQFSHGRRKMLDLVNRLHSTGVQVDIDLPQIAVIGAQSAGKSSLIESISGITLPRASGTCTRCPTECRLSSSDGPWKCIVSIRLIVDINGQPLGQAINKQFGDTIYEKEVVEDRIRRAQRAILNPSKPIRSFLEENDEVEDTDTQVSFSSNCVTLQISGPDVADLSFCDLPGLIASQSGSRGGDSDIDLVQNLVTSYIKKPSCIILLTVACETDFENQGAHRLAKEHDPDGKRTIGVLTKPDRIPLGEEANWLKFIRNEREPLVNNWFCVKQPSSDDLKKGITWSRARDVENRFFFSTAPWSELEGIYQSYLRTSNLVKRLSTVLSDLIAKRLPQIQEELEKSIQIAYNSLSSLPKEPSSDPRSEISSLLHVFTADLAKHVEGVPDSAQSTFGEGQSAGLIQRIRPAQETFRRAIQATTPNFRPYEKKDGGTRTFQSPSFLKSEEEEAKRDCLKPTSVIYLDEVLQKATQARTRELPGHYPFAVQKAFIEEIVKKWRSPAMVMCKAVHAVVSERVKELVLKHFSEFGQGQLASRINFILHQHLKSCLEKAQESVNWLLRLEDAPFSLNTHYLADYREKFYAFYKGARTEAEGHALMSTIKSYQANPSAQTSMVYSKSYPNGTLQQTGVAKVLSALDEIGLHGLKPDDLAKLLPSDPMEHAISIMADVRAYFQVAYKRVADNIPLAIDYELVRGVERHVLQVLYSQLGINGVDGQRICSEMSYESPQLAAKRAELKKKLERLEKASGELLSLGA</sequence>
<dbReference type="GO" id="GO:0006897">
    <property type="term" value="P:endocytosis"/>
    <property type="evidence" value="ECO:0007669"/>
    <property type="project" value="TreeGrafter"/>
</dbReference>
<dbReference type="InterPro" id="IPR000375">
    <property type="entry name" value="Dynamin_stalk"/>
</dbReference>
<dbReference type="AlphaFoldDB" id="A0A9P6JLA0"/>
<feature type="domain" description="Dynamin-type G" evidence="6">
    <location>
        <begin position="59"/>
        <end position="368"/>
    </location>
</feature>
<dbReference type="GO" id="GO:0005739">
    <property type="term" value="C:mitochondrion"/>
    <property type="evidence" value="ECO:0007669"/>
    <property type="project" value="TreeGrafter"/>
</dbReference>
<dbReference type="GO" id="GO:0005525">
    <property type="term" value="F:GTP binding"/>
    <property type="evidence" value="ECO:0007669"/>
    <property type="project" value="InterPro"/>
</dbReference>
<dbReference type="SUPFAM" id="SSF52540">
    <property type="entry name" value="P-loop containing nucleoside triphosphate hydrolases"/>
    <property type="match status" value="1"/>
</dbReference>
<dbReference type="Proteomes" id="UP000807306">
    <property type="component" value="Unassembled WGS sequence"/>
</dbReference>
<evidence type="ECO:0000259" key="5">
    <source>
        <dbReference type="PROSITE" id="PS51388"/>
    </source>
</evidence>
<feature type="coiled-coil region" evidence="3">
    <location>
        <begin position="758"/>
        <end position="785"/>
    </location>
</feature>
<dbReference type="PANTHER" id="PTHR11566">
    <property type="entry name" value="DYNAMIN"/>
    <property type="match status" value="1"/>
</dbReference>
<dbReference type="Pfam" id="PF02212">
    <property type="entry name" value="GED"/>
    <property type="match status" value="1"/>
</dbReference>
<protein>
    <submittedName>
        <fullName evidence="7">P-loop containing nucleoside triphosphate hydrolase protein</fullName>
    </submittedName>
</protein>
<evidence type="ECO:0000256" key="4">
    <source>
        <dbReference type="SAM" id="MobiDB-lite"/>
    </source>
</evidence>
<dbReference type="InterPro" id="IPR045063">
    <property type="entry name" value="Dynamin_N"/>
</dbReference>
<dbReference type="InterPro" id="IPR030381">
    <property type="entry name" value="G_DYNAMIN_dom"/>
</dbReference>
<dbReference type="InterPro" id="IPR022812">
    <property type="entry name" value="Dynamin"/>
</dbReference>
<dbReference type="Pfam" id="PF01031">
    <property type="entry name" value="Dynamin_M"/>
    <property type="match status" value="1"/>
</dbReference>
<dbReference type="GO" id="GO:0000266">
    <property type="term" value="P:mitochondrial fission"/>
    <property type="evidence" value="ECO:0007669"/>
    <property type="project" value="TreeGrafter"/>
</dbReference>
<dbReference type="GO" id="GO:0008017">
    <property type="term" value="F:microtubule binding"/>
    <property type="evidence" value="ECO:0007669"/>
    <property type="project" value="TreeGrafter"/>
</dbReference>
<keyword evidence="2" id="KW-0342">GTP-binding</keyword>
<dbReference type="SMART" id="SM00302">
    <property type="entry name" value="GED"/>
    <property type="match status" value="1"/>
</dbReference>
<dbReference type="PROSITE" id="PS51388">
    <property type="entry name" value="GED"/>
    <property type="match status" value="1"/>
</dbReference>
<dbReference type="GO" id="GO:0005874">
    <property type="term" value="C:microtubule"/>
    <property type="evidence" value="ECO:0007669"/>
    <property type="project" value="TreeGrafter"/>
</dbReference>
<dbReference type="CDD" id="cd08771">
    <property type="entry name" value="DLP_1"/>
    <property type="match status" value="1"/>
</dbReference>
<dbReference type="InterPro" id="IPR001401">
    <property type="entry name" value="Dynamin_GTPase"/>
</dbReference>
<evidence type="ECO:0000256" key="1">
    <source>
        <dbReference type="ARBA" id="ARBA00022741"/>
    </source>
</evidence>
<evidence type="ECO:0000259" key="6">
    <source>
        <dbReference type="PROSITE" id="PS51718"/>
    </source>
</evidence>
<dbReference type="Gene3D" id="1.20.120.1240">
    <property type="entry name" value="Dynamin, middle domain"/>
    <property type="match status" value="1"/>
</dbReference>
<dbReference type="PANTHER" id="PTHR11566:SF21">
    <property type="entry name" value="DYNAMIN RELATED PROTEIN 1, ISOFORM A"/>
    <property type="match status" value="1"/>
</dbReference>
<reference evidence="7" key="1">
    <citation type="submission" date="2020-11" db="EMBL/GenBank/DDBJ databases">
        <authorList>
            <consortium name="DOE Joint Genome Institute"/>
            <person name="Ahrendt S."/>
            <person name="Riley R."/>
            <person name="Andreopoulos W."/>
            <person name="Labutti K."/>
            <person name="Pangilinan J."/>
            <person name="Ruiz-Duenas F.J."/>
            <person name="Barrasa J.M."/>
            <person name="Sanchez-Garcia M."/>
            <person name="Camarero S."/>
            <person name="Miyauchi S."/>
            <person name="Serrano A."/>
            <person name="Linde D."/>
            <person name="Babiker R."/>
            <person name="Drula E."/>
            <person name="Ayuso-Fernandez I."/>
            <person name="Pacheco R."/>
            <person name="Padilla G."/>
            <person name="Ferreira P."/>
            <person name="Barriuso J."/>
            <person name="Kellner H."/>
            <person name="Castanera R."/>
            <person name="Alfaro M."/>
            <person name="Ramirez L."/>
            <person name="Pisabarro A.G."/>
            <person name="Kuo A."/>
            <person name="Tritt A."/>
            <person name="Lipzen A."/>
            <person name="He G."/>
            <person name="Yan M."/>
            <person name="Ng V."/>
            <person name="Cullen D."/>
            <person name="Martin F."/>
            <person name="Rosso M.-N."/>
            <person name="Henrissat B."/>
            <person name="Hibbett D."/>
            <person name="Martinez A.T."/>
            <person name="Grigoriev I.V."/>
        </authorList>
    </citation>
    <scope>NUCLEOTIDE SEQUENCE</scope>
    <source>
        <strain evidence="7">CBS 506.95</strain>
    </source>
</reference>
<feature type="region of interest" description="Disordered" evidence="4">
    <location>
        <begin position="456"/>
        <end position="475"/>
    </location>
</feature>
<keyword evidence="1" id="KW-0547">Nucleotide-binding</keyword>